<evidence type="ECO:0008006" key="5">
    <source>
        <dbReference type="Google" id="ProtNLM"/>
    </source>
</evidence>
<evidence type="ECO:0000256" key="3">
    <source>
        <dbReference type="SAM" id="Phobius"/>
    </source>
</evidence>
<dbReference type="InterPro" id="IPR002885">
    <property type="entry name" value="PPR_rpt"/>
</dbReference>
<dbReference type="AlphaFoldDB" id="A0A7S1Z9N0"/>
<dbReference type="EMBL" id="HBGN01019119">
    <property type="protein sequence ID" value="CAD9332158.1"/>
    <property type="molecule type" value="Transcribed_RNA"/>
</dbReference>
<feature type="transmembrane region" description="Helical" evidence="3">
    <location>
        <begin position="6"/>
        <end position="22"/>
    </location>
</feature>
<dbReference type="PANTHER" id="PTHR47447">
    <property type="entry name" value="OS03G0856100 PROTEIN"/>
    <property type="match status" value="1"/>
</dbReference>
<evidence type="ECO:0000256" key="1">
    <source>
        <dbReference type="ARBA" id="ARBA00022737"/>
    </source>
</evidence>
<accession>A0A7S1Z9N0</accession>
<dbReference type="Pfam" id="PF13041">
    <property type="entry name" value="PPR_2"/>
    <property type="match status" value="1"/>
</dbReference>
<protein>
    <recommendedName>
        <fullName evidence="5">Anaphase-promoting complex subunit 5</fullName>
    </recommendedName>
</protein>
<dbReference type="InterPro" id="IPR011990">
    <property type="entry name" value="TPR-like_helical_dom_sf"/>
</dbReference>
<dbReference type="PANTHER" id="PTHR47447:SF17">
    <property type="entry name" value="OS12G0638900 PROTEIN"/>
    <property type="match status" value="1"/>
</dbReference>
<keyword evidence="3" id="KW-0812">Transmembrane</keyword>
<reference evidence="4" key="1">
    <citation type="submission" date="2021-01" db="EMBL/GenBank/DDBJ databases">
        <authorList>
            <person name="Corre E."/>
            <person name="Pelletier E."/>
            <person name="Niang G."/>
            <person name="Scheremetjew M."/>
            <person name="Finn R."/>
            <person name="Kale V."/>
            <person name="Holt S."/>
            <person name="Cochrane G."/>
            <person name="Meng A."/>
            <person name="Brown T."/>
            <person name="Cohen L."/>
        </authorList>
    </citation>
    <scope>NUCLEOTIDE SEQUENCE</scope>
    <source>
        <strain evidence="4">Pop2</strain>
    </source>
</reference>
<name>A0A7S1Z9N0_9STRA</name>
<feature type="repeat" description="PPR" evidence="2">
    <location>
        <begin position="49"/>
        <end position="83"/>
    </location>
</feature>
<keyword evidence="1" id="KW-0677">Repeat</keyword>
<keyword evidence="3" id="KW-0472">Membrane</keyword>
<dbReference type="NCBIfam" id="TIGR00756">
    <property type="entry name" value="PPR"/>
    <property type="match status" value="1"/>
</dbReference>
<evidence type="ECO:0000313" key="4">
    <source>
        <dbReference type="EMBL" id="CAD9332158.1"/>
    </source>
</evidence>
<dbReference type="PROSITE" id="PS51375">
    <property type="entry name" value="PPR"/>
    <property type="match status" value="1"/>
</dbReference>
<keyword evidence="3" id="KW-1133">Transmembrane helix</keyword>
<gene>
    <name evidence="4" type="ORF">DBRI1063_LOCUS12161</name>
</gene>
<sequence>MSFFCLFSAVFLSIIVFLFYIIPRISTTSGRVDNAYYMLTNRTPGTSITTSSFNCILGACAKLGLVDSAFATYEDFEAYGLKPDANTFSYLMECLAVDLNNNDNNDKDEMTFHIEAAEEVFSLIHGYGIGITHHILKHYVQIQCACGNLQAARSAIEDTIENGDDVCVDSIAIVSQGYASLGKFDEAESVAALAEKSRYGSIPLHLTKSIEKMKNEHSLR</sequence>
<evidence type="ECO:0000256" key="2">
    <source>
        <dbReference type="PROSITE-ProRule" id="PRU00708"/>
    </source>
</evidence>
<proteinExistence type="predicted"/>
<dbReference type="Gene3D" id="1.25.40.10">
    <property type="entry name" value="Tetratricopeptide repeat domain"/>
    <property type="match status" value="1"/>
</dbReference>
<organism evidence="4">
    <name type="scientific">Ditylum brightwellii</name>
    <dbReference type="NCBI Taxonomy" id="49249"/>
    <lineage>
        <taxon>Eukaryota</taxon>
        <taxon>Sar</taxon>
        <taxon>Stramenopiles</taxon>
        <taxon>Ochrophyta</taxon>
        <taxon>Bacillariophyta</taxon>
        <taxon>Mediophyceae</taxon>
        <taxon>Lithodesmiophycidae</taxon>
        <taxon>Lithodesmiales</taxon>
        <taxon>Lithodesmiaceae</taxon>
        <taxon>Ditylum</taxon>
    </lineage>
</organism>